<dbReference type="EMBL" id="LNKD01000001">
    <property type="protein sequence ID" value="OSG87614.1"/>
    <property type="molecule type" value="Genomic_DNA"/>
</dbReference>
<name>A0A1X2YZR8_BIFAD</name>
<organism evidence="2 3">
    <name type="scientific">Bifidobacterium adolescentis</name>
    <dbReference type="NCBI Taxonomy" id="1680"/>
    <lineage>
        <taxon>Bacteria</taxon>
        <taxon>Bacillati</taxon>
        <taxon>Actinomycetota</taxon>
        <taxon>Actinomycetes</taxon>
        <taxon>Bifidobacteriales</taxon>
        <taxon>Bifidobacteriaceae</taxon>
        <taxon>Bifidobacterium</taxon>
    </lineage>
</organism>
<accession>A0A1X2YZR8</accession>
<feature type="chain" id="PRO_5012620334" description="Lipoprotein" evidence="1">
    <location>
        <begin position="35"/>
        <end position="227"/>
    </location>
</feature>
<evidence type="ECO:0000256" key="1">
    <source>
        <dbReference type="SAM" id="SignalP"/>
    </source>
</evidence>
<dbReference type="RefSeq" id="WP_229086333.1">
    <property type="nucleotide sequence ID" value="NZ_JADMPZ010000001.1"/>
</dbReference>
<gene>
    <name evidence="2" type="ORF">B0487_0532</name>
</gene>
<evidence type="ECO:0000313" key="2">
    <source>
        <dbReference type="EMBL" id="OSG87614.1"/>
    </source>
</evidence>
<protein>
    <recommendedName>
        <fullName evidence="4">Lipoprotein</fullName>
    </recommendedName>
</protein>
<proteinExistence type="predicted"/>
<evidence type="ECO:0000313" key="3">
    <source>
        <dbReference type="Proteomes" id="UP000193377"/>
    </source>
</evidence>
<dbReference type="AlphaFoldDB" id="A0A1X2YZR8"/>
<sequence length="227" mass="24529">MGTSNIARHRHTGVTTFVCVAVCCLTLLSGCGGAAHTDPSAGTATGASSSATAQDGTVFTGPYAQQIKRTYDNAHQSLTKKILKDSKITDQEFLELSQHFSDCAQQQNVEVTVDSQGGMSTSYPSGMSEADGDAIVKQCDADNDFTDMNMLRSDMNSNPKNEDPVVPLLKCLKQYGLAEQSMTVEDYKAIVSDENKDRDVFGKYFDESVPGYDAEKAKQYIACQTEA</sequence>
<feature type="signal peptide" evidence="1">
    <location>
        <begin position="1"/>
        <end position="34"/>
    </location>
</feature>
<dbReference type="Proteomes" id="UP000193377">
    <property type="component" value="Unassembled WGS sequence"/>
</dbReference>
<comment type="caution">
    <text evidence="2">The sequence shown here is derived from an EMBL/GenBank/DDBJ whole genome shotgun (WGS) entry which is preliminary data.</text>
</comment>
<evidence type="ECO:0008006" key="4">
    <source>
        <dbReference type="Google" id="ProtNLM"/>
    </source>
</evidence>
<reference evidence="2 3" key="1">
    <citation type="journal article" date="2016" name="Sci. Rep.">
        <title>Evaluation of genetic diversity among strains of the human gut commensal Bifidobacterium adolescentis.</title>
        <authorList>
            <person name="Duranti S."/>
            <person name="Milani C."/>
            <person name="Lugli G.A."/>
            <person name="Mancabelli L."/>
            <person name="Turroni F."/>
            <person name="Ferrario C."/>
            <person name="Mangifesta M."/>
            <person name="Viappiani A."/>
            <person name="Sanchez B."/>
            <person name="Margolles A."/>
            <person name="van Sinderen D."/>
            <person name="Ventura M."/>
        </authorList>
    </citation>
    <scope>NUCLEOTIDE SEQUENCE [LARGE SCALE GENOMIC DNA]</scope>
    <source>
        <strain evidence="2 3">487B</strain>
    </source>
</reference>
<keyword evidence="1" id="KW-0732">Signal</keyword>